<keyword evidence="1" id="KW-1133">Transmembrane helix</keyword>
<organism evidence="2 3">
    <name type="scientific">Psychroflexus gondwanensis ACAM 44</name>
    <dbReference type="NCBI Taxonomy" id="1189619"/>
    <lineage>
        <taxon>Bacteria</taxon>
        <taxon>Pseudomonadati</taxon>
        <taxon>Bacteroidota</taxon>
        <taxon>Flavobacteriia</taxon>
        <taxon>Flavobacteriales</taxon>
        <taxon>Flavobacteriaceae</taxon>
        <taxon>Psychroflexus</taxon>
    </lineage>
</organism>
<feature type="transmembrane region" description="Helical" evidence="1">
    <location>
        <begin position="240"/>
        <end position="257"/>
    </location>
</feature>
<dbReference type="PATRIC" id="fig|1189619.4.peg.741"/>
<evidence type="ECO:0000313" key="2">
    <source>
        <dbReference type="EMBL" id="EMY82273.1"/>
    </source>
</evidence>
<proteinExistence type="predicted"/>
<keyword evidence="3" id="KW-1185">Reference proteome</keyword>
<keyword evidence="1" id="KW-0812">Transmembrane</keyword>
<reference evidence="2 3" key="1">
    <citation type="journal article" date="2014" name="Genome Biol. Evol.">
        <title>Extensive gene acquisition in the extremely psychrophilic bacterial species Psychroflexus torquis and the link to sea-ice ecosystem specialism.</title>
        <authorList>
            <person name="Feng S."/>
            <person name="Powell S.M."/>
            <person name="Wilson R."/>
            <person name="Bowman J.P."/>
        </authorList>
    </citation>
    <scope>NUCLEOTIDE SEQUENCE [LARGE SCALE GENOMIC DNA]</scope>
    <source>
        <strain evidence="2 3">ACAM 44</strain>
    </source>
</reference>
<dbReference type="RefSeq" id="WP_003436750.1">
    <property type="nucleotide sequence ID" value="NZ_APLF01000003.1"/>
</dbReference>
<evidence type="ECO:0000313" key="3">
    <source>
        <dbReference type="Proteomes" id="UP000012317"/>
    </source>
</evidence>
<dbReference type="EMBL" id="APLF01000003">
    <property type="protein sequence ID" value="EMY82273.1"/>
    <property type="molecule type" value="Genomic_DNA"/>
</dbReference>
<keyword evidence="1" id="KW-0472">Membrane</keyword>
<dbReference type="Proteomes" id="UP000012317">
    <property type="component" value="Unassembled WGS sequence"/>
</dbReference>
<sequence>MKIQINKGEIKRIIESFKKENEDLGKIIYPILEKYELEKKEVLEICQIGKFVHKIDTNIRITDKPKPPSPDFIIEYKNELIGLEHTQVLTEDASRYFKIKTLLAYAEKEFEKKYPNTNVYAQISIQNDELNYKQSEKAQLAEEIVDMVHSKLQEMEFDLPEYITQIKTSKHSKVSFSYKEENWQAGYLSKERLQEEVLKKEHKLLRMKKYLLYTALILSAVTLISNIVEFDFNNLNNNSFAPLISSFFFSVVFIILIRDKKNQIEKENNH</sequence>
<protein>
    <submittedName>
        <fullName evidence="2">Uncharacterized protein</fullName>
    </submittedName>
</protein>
<accession>N1X2I2</accession>
<dbReference type="AlphaFoldDB" id="N1X2I2"/>
<dbReference type="eggNOG" id="ENOG50310WI">
    <property type="taxonomic scope" value="Bacteria"/>
</dbReference>
<gene>
    <name evidence="2" type="ORF">pgond44_03518</name>
</gene>
<feature type="transmembrane region" description="Helical" evidence="1">
    <location>
        <begin position="210"/>
        <end position="228"/>
    </location>
</feature>
<evidence type="ECO:0000256" key="1">
    <source>
        <dbReference type="SAM" id="Phobius"/>
    </source>
</evidence>
<comment type="caution">
    <text evidence="2">The sequence shown here is derived from an EMBL/GenBank/DDBJ whole genome shotgun (WGS) entry which is preliminary data.</text>
</comment>
<name>N1X2I2_9FLAO</name>